<gene>
    <name evidence="2" type="ORF">CQA58_04250</name>
</gene>
<evidence type="ECO:0000259" key="1">
    <source>
        <dbReference type="SMART" id="SM01245"/>
    </source>
</evidence>
<dbReference type="InterPro" id="IPR039247">
    <property type="entry name" value="KhpB"/>
</dbReference>
<dbReference type="InterPro" id="IPR038247">
    <property type="entry name" value="Jag_N_dom_sf"/>
</dbReference>
<evidence type="ECO:0000313" key="3">
    <source>
        <dbReference type="Proteomes" id="UP000257045"/>
    </source>
</evidence>
<dbReference type="Gene3D" id="3.30.1370.180">
    <property type="match status" value="1"/>
</dbReference>
<name>A0A3D8IZP1_9HELI</name>
<dbReference type="SMART" id="SM01245">
    <property type="entry name" value="Jag_N"/>
    <property type="match status" value="1"/>
</dbReference>
<dbReference type="Pfam" id="PF14804">
    <property type="entry name" value="Jag_N"/>
    <property type="match status" value="1"/>
</dbReference>
<evidence type="ECO:0000313" key="2">
    <source>
        <dbReference type="EMBL" id="RDU70742.1"/>
    </source>
</evidence>
<dbReference type="Proteomes" id="UP000257045">
    <property type="component" value="Unassembled WGS sequence"/>
</dbReference>
<dbReference type="AlphaFoldDB" id="A0A3D8IZP1"/>
<organism evidence="2 3">
    <name type="scientific">Helicobacter brantae</name>
    <dbReference type="NCBI Taxonomy" id="375927"/>
    <lineage>
        <taxon>Bacteria</taxon>
        <taxon>Pseudomonadati</taxon>
        <taxon>Campylobacterota</taxon>
        <taxon>Epsilonproteobacteria</taxon>
        <taxon>Campylobacterales</taxon>
        <taxon>Helicobacteraceae</taxon>
        <taxon>Helicobacter</taxon>
    </lineage>
</organism>
<dbReference type="InterPro" id="IPR015946">
    <property type="entry name" value="KH_dom-like_a/b"/>
</dbReference>
<dbReference type="PANTHER" id="PTHR35800:SF1">
    <property type="entry name" value="RNA-BINDING PROTEIN KHPB"/>
    <property type="match status" value="1"/>
</dbReference>
<feature type="domain" description="RNA-binding protein KhpB N-terminal" evidence="1">
    <location>
        <begin position="3"/>
        <end position="54"/>
    </location>
</feature>
<dbReference type="PANTHER" id="PTHR35800">
    <property type="entry name" value="PROTEIN JAG"/>
    <property type="match status" value="1"/>
</dbReference>
<sequence length="254" mass="29382">MKRFNAPTIQEALKNASVYFGCPQEELEYEIALEPSNGFLGFGRRDGIIVARKRGGQGVVASPKVEESKEFEDISSFEEEYSQSPKSPYSQIEENFFQEKLTPSEIAKKLTKEVNELFALLPYEIENIKVRVEGEVVHIEFFGADCGLLIGERGYRYSSIYHLLAIWIKKEYGMGLRLEIADFLKNKEKKIEEYLEENYNQIISRTFFQSRAFDPLTASIALRRFREAIPDKYIIIKQVSEIESVISINEFRTK</sequence>
<dbReference type="OrthoDB" id="5329502at2"/>
<proteinExistence type="predicted"/>
<dbReference type="RefSeq" id="WP_115569488.1">
    <property type="nucleotide sequence ID" value="NZ_NXLV01000006.1"/>
</dbReference>
<keyword evidence="3" id="KW-1185">Reference proteome</keyword>
<dbReference type="GO" id="GO:0003723">
    <property type="term" value="F:RNA binding"/>
    <property type="evidence" value="ECO:0007669"/>
    <property type="project" value="InterPro"/>
</dbReference>
<reference evidence="2 3" key="1">
    <citation type="submission" date="2018-04" db="EMBL/GenBank/DDBJ databases">
        <title>Novel Campyloabacter and Helicobacter Species and Strains.</title>
        <authorList>
            <person name="Mannion A.J."/>
            <person name="Shen Z."/>
            <person name="Fox J.G."/>
        </authorList>
    </citation>
    <scope>NUCLEOTIDE SEQUENCE [LARGE SCALE GENOMIC DNA]</scope>
    <source>
        <strain evidence="2 3">MIT 04-9366</strain>
    </source>
</reference>
<dbReference type="InterPro" id="IPR040977">
    <property type="entry name" value="HP1451_C"/>
</dbReference>
<dbReference type="EMBL" id="NXLV01000006">
    <property type="protein sequence ID" value="RDU70742.1"/>
    <property type="molecule type" value="Genomic_DNA"/>
</dbReference>
<dbReference type="Gene3D" id="3.30.30.80">
    <property type="entry name" value="probable RNA-binding protein from clostridium symbiosum atcc 14940"/>
    <property type="match status" value="1"/>
</dbReference>
<accession>A0A3D8IZP1</accession>
<protein>
    <recommendedName>
        <fullName evidence="1">RNA-binding protein KhpB N-terminal domain-containing protein</fullName>
    </recommendedName>
</protein>
<comment type="caution">
    <text evidence="2">The sequence shown here is derived from an EMBL/GenBank/DDBJ whole genome shotgun (WGS) entry which is preliminary data.</text>
</comment>
<dbReference type="InterPro" id="IPR032782">
    <property type="entry name" value="KhpB_N"/>
</dbReference>
<dbReference type="Pfam" id="PF18472">
    <property type="entry name" value="HP1451_C"/>
    <property type="match status" value="1"/>
</dbReference>
<dbReference type="Gene3D" id="3.30.300.20">
    <property type="match status" value="1"/>
</dbReference>